<evidence type="ECO:0000256" key="2">
    <source>
        <dbReference type="ARBA" id="ARBA00022723"/>
    </source>
</evidence>
<protein>
    <submittedName>
        <fullName evidence="8">Mov34/MPN/PAD-1 family protein</fullName>
    </submittedName>
</protein>
<dbReference type="Proteomes" id="UP001209168">
    <property type="component" value="Unassembled WGS sequence"/>
</dbReference>
<evidence type="ECO:0000256" key="5">
    <source>
        <dbReference type="ARBA" id="ARBA00023049"/>
    </source>
</evidence>
<proteinExistence type="predicted"/>
<evidence type="ECO:0000259" key="6">
    <source>
        <dbReference type="Pfam" id="PF14464"/>
    </source>
</evidence>
<feature type="domain" description="DUF6602" evidence="7">
    <location>
        <begin position="179"/>
        <end position="278"/>
    </location>
</feature>
<dbReference type="GO" id="GO:0006508">
    <property type="term" value="P:proteolysis"/>
    <property type="evidence" value="ECO:0007669"/>
    <property type="project" value="UniProtKB-KW"/>
</dbReference>
<dbReference type="AlphaFoldDB" id="A0AAW5UTJ6"/>
<keyword evidence="1" id="KW-0645">Protease</keyword>
<dbReference type="Pfam" id="PF20247">
    <property type="entry name" value="DUF6602"/>
    <property type="match status" value="1"/>
</dbReference>
<dbReference type="RefSeq" id="WP_264902766.1">
    <property type="nucleotide sequence ID" value="NZ_JAPDVH010000002.1"/>
</dbReference>
<dbReference type="InterPro" id="IPR028090">
    <property type="entry name" value="JAB_dom_prok"/>
</dbReference>
<keyword evidence="2" id="KW-0479">Metal-binding</keyword>
<accession>A0AAW5UTJ6</accession>
<keyword evidence="5" id="KW-0482">Metalloprotease</keyword>
<dbReference type="GO" id="GO:0046872">
    <property type="term" value="F:metal ion binding"/>
    <property type="evidence" value="ECO:0007669"/>
    <property type="project" value="UniProtKB-KW"/>
</dbReference>
<organism evidence="8 9">
    <name type="scientific">Segatella copri</name>
    <dbReference type="NCBI Taxonomy" id="165179"/>
    <lineage>
        <taxon>Bacteria</taxon>
        <taxon>Pseudomonadati</taxon>
        <taxon>Bacteroidota</taxon>
        <taxon>Bacteroidia</taxon>
        <taxon>Bacteroidales</taxon>
        <taxon>Prevotellaceae</taxon>
        <taxon>Segatella</taxon>
    </lineage>
</organism>
<evidence type="ECO:0000256" key="3">
    <source>
        <dbReference type="ARBA" id="ARBA00022801"/>
    </source>
</evidence>
<dbReference type="Pfam" id="PF14464">
    <property type="entry name" value="Prok-JAB"/>
    <property type="match status" value="1"/>
</dbReference>
<dbReference type="EMBL" id="JAPDVH010000002">
    <property type="protein sequence ID" value="MCW4157059.1"/>
    <property type="molecule type" value="Genomic_DNA"/>
</dbReference>
<name>A0AAW5UTJ6_9BACT</name>
<feature type="domain" description="JAB" evidence="6">
    <location>
        <begin position="16"/>
        <end position="123"/>
    </location>
</feature>
<dbReference type="SUPFAM" id="SSF102712">
    <property type="entry name" value="JAB1/MPN domain"/>
    <property type="match status" value="1"/>
</dbReference>
<dbReference type="GO" id="GO:0008237">
    <property type="term" value="F:metallopeptidase activity"/>
    <property type="evidence" value="ECO:0007669"/>
    <property type="project" value="UniProtKB-KW"/>
</dbReference>
<sequence length="419" mass="47637">MKYNIANRNLSLKISQDILDEMYSKALASFPNETGGMFAGYISEDGHEAIVERLVEPSKTESTYVSFVRETDGMEQMWGELSEQGLTYLGEWHTHPKGTTQYSNTDYQAMVGIANDKNVALATPLLFIISLNESSITDSKAYLCDSGILLKFESMIDLKEMFAGLQTEMNAALNINRFAIHHQGCKGDATEDKWIEFLRTYLPKRYNVDKAMVIDHEGNVSQQIDIVLYDVFFTPFIFNHDGFKYIPAEGVYAVFEVKQDIKNNIEYAGKKIESVRKLKRTSIPMICTGCIHPARPLSPILGGILSSTSSYEQTKTIEENLKKLKGMESLDLCCCADKYSFYIEYDKSFAEFKGTEIKEICELYDSRKVKNIFFNHHSESSIFTFFLQLVQYLKLVGTVPAIDINAYLYTIGEKIDMDL</sequence>
<evidence type="ECO:0000313" key="9">
    <source>
        <dbReference type="Proteomes" id="UP001209168"/>
    </source>
</evidence>
<keyword evidence="3" id="KW-0378">Hydrolase</keyword>
<dbReference type="InterPro" id="IPR046537">
    <property type="entry name" value="DUF6602"/>
</dbReference>
<gene>
    <name evidence="8" type="ORF">ONT23_16350</name>
</gene>
<dbReference type="CDD" id="cd21411">
    <property type="entry name" value="NucC"/>
    <property type="match status" value="1"/>
</dbReference>
<evidence type="ECO:0000256" key="1">
    <source>
        <dbReference type="ARBA" id="ARBA00022670"/>
    </source>
</evidence>
<evidence type="ECO:0000313" key="8">
    <source>
        <dbReference type="EMBL" id="MCW4157059.1"/>
    </source>
</evidence>
<evidence type="ECO:0000256" key="4">
    <source>
        <dbReference type="ARBA" id="ARBA00022833"/>
    </source>
</evidence>
<keyword evidence="4" id="KW-0862">Zinc</keyword>
<reference evidence="8" key="1">
    <citation type="submission" date="2022-11" db="EMBL/GenBank/DDBJ databases">
        <title>Genomic repertoires linked with pathogenic potency of arthritogenic Prevotella copri isolated from the gut of rheumatoid arthritis patients.</title>
        <authorList>
            <person name="Nii T."/>
            <person name="Maeda Y."/>
            <person name="Motooka D."/>
            <person name="Naito M."/>
            <person name="Matsumoto Y."/>
            <person name="Ogawa T."/>
            <person name="Oguro-Igashira E."/>
            <person name="Kishikawa T."/>
            <person name="Yamashita M."/>
            <person name="Koizumi S."/>
            <person name="Kurakawa T."/>
            <person name="Okumura R."/>
            <person name="Kayama H."/>
            <person name="Murakami M."/>
            <person name="Sakaguchi T."/>
            <person name="Das B."/>
            <person name="Nakamura S."/>
            <person name="Okada Y."/>
            <person name="Kumanogoh A."/>
            <person name="Takeda K."/>
        </authorList>
    </citation>
    <scope>NUCLEOTIDE SEQUENCE</scope>
    <source>
        <strain evidence="8">H012_8</strain>
    </source>
</reference>
<dbReference type="Gene3D" id="3.40.140.10">
    <property type="entry name" value="Cytidine Deaminase, domain 2"/>
    <property type="match status" value="1"/>
</dbReference>
<comment type="caution">
    <text evidence="8">The sequence shown here is derived from an EMBL/GenBank/DDBJ whole genome shotgun (WGS) entry which is preliminary data.</text>
</comment>
<evidence type="ECO:0000259" key="7">
    <source>
        <dbReference type="Pfam" id="PF20247"/>
    </source>
</evidence>